<keyword evidence="4" id="KW-1185">Reference proteome</keyword>
<evidence type="ECO:0000256" key="1">
    <source>
        <dbReference type="SAM" id="MobiDB-lite"/>
    </source>
</evidence>
<reference evidence="3" key="1">
    <citation type="submission" date="2021-06" db="EMBL/GenBank/DDBJ databases">
        <authorList>
            <person name="Kallberg Y."/>
            <person name="Tangrot J."/>
            <person name="Rosling A."/>
        </authorList>
    </citation>
    <scope>NUCLEOTIDE SEQUENCE</scope>
    <source>
        <strain evidence="3">CL551</strain>
    </source>
</reference>
<feature type="region of interest" description="Disordered" evidence="1">
    <location>
        <begin position="302"/>
        <end position="332"/>
    </location>
</feature>
<name>A0A9N9HQ91_9GLOM</name>
<proteinExistence type="predicted"/>
<feature type="region of interest" description="Disordered" evidence="1">
    <location>
        <begin position="199"/>
        <end position="222"/>
    </location>
</feature>
<dbReference type="AlphaFoldDB" id="A0A9N9HQ91"/>
<feature type="region of interest" description="Disordered" evidence="1">
    <location>
        <begin position="361"/>
        <end position="399"/>
    </location>
</feature>
<sequence length="399" mass="43259">KTNVNSSTADQNIYILNILNWTWVDTYIPTTLVNHYHIKSSSPSSSLSRNMIIVIAVGGSVIVLLLLMTLIYCLNRRYKILGFLCVQKSSPPQSPPNGDSDLERSDDGSNEDEPNLHVVDNNQMVEHHGSFGGSIGQPKSLDPESGNEINAPFTPSESPSSSSVKFLQLLSSNNGTNTNNNDFKIETVMASSENLLTAADPVASQTPNPEYRTSSPASGAKNVRTVKFSETNTTIAPTEFGSSNNSMESLRITSEDDNRVIGNDEDDNQAGPSNSWRSSLMNLGSMSNFSGLRRNSFSFIFGRNSNNSRSDEGGSAGRRWRTGDEETRSRSSIDSVNISNIGIGWDVQHHRGDSVVVARSELRVVNPDVRDESEDSSSETGSSSAESGGHHLEGESETS</sequence>
<feature type="compositionally biased region" description="Low complexity" evidence="1">
    <location>
        <begin position="378"/>
        <end position="387"/>
    </location>
</feature>
<feature type="non-terminal residue" evidence="3">
    <location>
        <position position="399"/>
    </location>
</feature>
<evidence type="ECO:0000313" key="3">
    <source>
        <dbReference type="EMBL" id="CAG8700132.1"/>
    </source>
</evidence>
<feature type="region of interest" description="Disordered" evidence="1">
    <location>
        <begin position="89"/>
        <end position="164"/>
    </location>
</feature>
<feature type="compositionally biased region" description="Basic and acidic residues" evidence="1">
    <location>
        <begin position="321"/>
        <end position="331"/>
    </location>
</feature>
<comment type="caution">
    <text evidence="3">The sequence shown here is derived from an EMBL/GenBank/DDBJ whole genome shotgun (WGS) entry which is preliminary data.</text>
</comment>
<dbReference type="Proteomes" id="UP000789342">
    <property type="component" value="Unassembled WGS sequence"/>
</dbReference>
<dbReference type="EMBL" id="CAJVPV010016865">
    <property type="protein sequence ID" value="CAG8700132.1"/>
    <property type="molecule type" value="Genomic_DNA"/>
</dbReference>
<keyword evidence="2" id="KW-0812">Transmembrane</keyword>
<protein>
    <submittedName>
        <fullName evidence="3">7009_t:CDS:1</fullName>
    </submittedName>
</protein>
<feature type="compositionally biased region" description="Basic and acidic residues" evidence="1">
    <location>
        <begin position="388"/>
        <end position="399"/>
    </location>
</feature>
<accession>A0A9N9HQ91</accession>
<keyword evidence="2" id="KW-0472">Membrane</keyword>
<gene>
    <name evidence="3" type="ORF">AMORRO_LOCUS12079</name>
</gene>
<feature type="compositionally biased region" description="Polar residues" evidence="1">
    <location>
        <begin position="203"/>
        <end position="217"/>
    </location>
</feature>
<evidence type="ECO:0000256" key="2">
    <source>
        <dbReference type="SAM" id="Phobius"/>
    </source>
</evidence>
<keyword evidence="2" id="KW-1133">Transmembrane helix</keyword>
<organism evidence="3 4">
    <name type="scientific">Acaulospora morrowiae</name>
    <dbReference type="NCBI Taxonomy" id="94023"/>
    <lineage>
        <taxon>Eukaryota</taxon>
        <taxon>Fungi</taxon>
        <taxon>Fungi incertae sedis</taxon>
        <taxon>Mucoromycota</taxon>
        <taxon>Glomeromycotina</taxon>
        <taxon>Glomeromycetes</taxon>
        <taxon>Diversisporales</taxon>
        <taxon>Acaulosporaceae</taxon>
        <taxon>Acaulospora</taxon>
    </lineage>
</organism>
<feature type="transmembrane region" description="Helical" evidence="2">
    <location>
        <begin position="51"/>
        <end position="74"/>
    </location>
</feature>
<feature type="region of interest" description="Disordered" evidence="1">
    <location>
        <begin position="257"/>
        <end position="277"/>
    </location>
</feature>
<evidence type="ECO:0000313" key="4">
    <source>
        <dbReference type="Proteomes" id="UP000789342"/>
    </source>
</evidence>